<name>A0A4D9ES27_9SAUR</name>
<dbReference type="GO" id="GO:0016301">
    <property type="term" value="F:kinase activity"/>
    <property type="evidence" value="ECO:0007669"/>
    <property type="project" value="UniProtKB-KW"/>
</dbReference>
<evidence type="ECO:0000256" key="1">
    <source>
        <dbReference type="SAM" id="MobiDB-lite"/>
    </source>
</evidence>
<organism evidence="2 3">
    <name type="scientific">Platysternon megacephalum</name>
    <name type="common">big-headed turtle</name>
    <dbReference type="NCBI Taxonomy" id="55544"/>
    <lineage>
        <taxon>Eukaryota</taxon>
        <taxon>Metazoa</taxon>
        <taxon>Chordata</taxon>
        <taxon>Craniata</taxon>
        <taxon>Vertebrata</taxon>
        <taxon>Euteleostomi</taxon>
        <taxon>Archelosauria</taxon>
        <taxon>Testudinata</taxon>
        <taxon>Testudines</taxon>
        <taxon>Cryptodira</taxon>
        <taxon>Durocryptodira</taxon>
        <taxon>Testudinoidea</taxon>
        <taxon>Platysternidae</taxon>
        <taxon>Platysternon</taxon>
    </lineage>
</organism>
<protein>
    <submittedName>
        <fullName evidence="2">Serine/threonine-protein kinase pim-3</fullName>
    </submittedName>
</protein>
<dbReference type="Proteomes" id="UP000297703">
    <property type="component" value="Unassembled WGS sequence"/>
</dbReference>
<keyword evidence="2" id="KW-0418">Kinase</keyword>
<feature type="region of interest" description="Disordered" evidence="1">
    <location>
        <begin position="74"/>
        <end position="100"/>
    </location>
</feature>
<evidence type="ECO:0000313" key="3">
    <source>
        <dbReference type="Proteomes" id="UP000297703"/>
    </source>
</evidence>
<feature type="region of interest" description="Disordered" evidence="1">
    <location>
        <begin position="127"/>
        <end position="154"/>
    </location>
</feature>
<evidence type="ECO:0000313" key="2">
    <source>
        <dbReference type="EMBL" id="TFK11965.1"/>
    </source>
</evidence>
<gene>
    <name evidence="2" type="ORF">DR999_PMT04784</name>
</gene>
<feature type="compositionally biased region" description="Basic and acidic residues" evidence="1">
    <location>
        <begin position="131"/>
        <end position="147"/>
    </location>
</feature>
<keyword evidence="3" id="KW-1185">Reference proteome</keyword>
<reference evidence="2 3" key="2">
    <citation type="submission" date="2019-04" db="EMBL/GenBank/DDBJ databases">
        <title>The genome sequence of big-headed turtle.</title>
        <authorList>
            <person name="Gong S."/>
        </authorList>
    </citation>
    <scope>NUCLEOTIDE SEQUENCE [LARGE SCALE GENOMIC DNA]</scope>
    <source>
        <strain evidence="2">DO16091913</strain>
        <tissue evidence="2">Muscle</tissue>
    </source>
</reference>
<keyword evidence="2" id="KW-0808">Transferase</keyword>
<reference evidence="2 3" key="1">
    <citation type="submission" date="2019-04" db="EMBL/GenBank/DDBJ databases">
        <title>Draft genome of the big-headed turtle Platysternon megacephalum.</title>
        <authorList>
            <person name="Gong S."/>
        </authorList>
    </citation>
    <scope>NUCLEOTIDE SEQUENCE [LARGE SCALE GENOMIC DNA]</scope>
    <source>
        <strain evidence="2">DO16091913</strain>
        <tissue evidence="2">Muscle</tissue>
    </source>
</reference>
<comment type="caution">
    <text evidence="2">The sequence shown here is derived from an EMBL/GenBank/DDBJ whole genome shotgun (WGS) entry which is preliminary data.</text>
</comment>
<proteinExistence type="predicted"/>
<dbReference type="AlphaFoldDB" id="A0A4D9ES27"/>
<sequence>MSWGAEEEGGEGEGTGAVLTAAPLPLLLPLSCASPPQAAGRSRPALHIPILRLDARESRSPARQQQCPICRCPAVASRGAPRSPPTEQTTPRPRPDPSLGEIFRGVPEAARIFVFVVSWLSSLFGNGRSSDAWKRSECGKRERKPELTDGMQAT</sequence>
<dbReference type="EMBL" id="QXTE01000026">
    <property type="protein sequence ID" value="TFK11965.1"/>
    <property type="molecule type" value="Genomic_DNA"/>
</dbReference>
<accession>A0A4D9ES27</accession>